<keyword evidence="4" id="KW-0805">Transcription regulation</keyword>
<evidence type="ECO:0000313" key="9">
    <source>
        <dbReference type="Proteomes" id="UP000077755"/>
    </source>
</evidence>
<feature type="region of interest" description="Disordered" evidence="6">
    <location>
        <begin position="495"/>
        <end position="530"/>
    </location>
</feature>
<name>A0AAF0WNY2_DAUCS</name>
<keyword evidence="9" id="KW-1185">Reference proteome</keyword>
<evidence type="ECO:0000256" key="2">
    <source>
        <dbReference type="ARBA" id="ARBA00022771"/>
    </source>
</evidence>
<keyword evidence="2" id="KW-0863">Zinc-finger</keyword>
<organism evidence="8 9">
    <name type="scientific">Daucus carota subsp. sativus</name>
    <name type="common">Carrot</name>
    <dbReference type="NCBI Taxonomy" id="79200"/>
    <lineage>
        <taxon>Eukaryota</taxon>
        <taxon>Viridiplantae</taxon>
        <taxon>Streptophyta</taxon>
        <taxon>Embryophyta</taxon>
        <taxon>Tracheophyta</taxon>
        <taxon>Spermatophyta</taxon>
        <taxon>Magnoliopsida</taxon>
        <taxon>eudicotyledons</taxon>
        <taxon>Gunneridae</taxon>
        <taxon>Pentapetalae</taxon>
        <taxon>asterids</taxon>
        <taxon>campanulids</taxon>
        <taxon>Apiales</taxon>
        <taxon>Apiaceae</taxon>
        <taxon>Apioideae</taxon>
        <taxon>Scandiceae</taxon>
        <taxon>Daucinae</taxon>
        <taxon>Daucus</taxon>
        <taxon>Daucus sect. Daucus</taxon>
    </lineage>
</organism>
<dbReference type="SMART" id="SM00249">
    <property type="entry name" value="PHD"/>
    <property type="match status" value="1"/>
</dbReference>
<evidence type="ECO:0000256" key="6">
    <source>
        <dbReference type="SAM" id="MobiDB-lite"/>
    </source>
</evidence>
<dbReference type="PANTHER" id="PTHR33304:SF9">
    <property type="entry name" value="RING_FYVE_PHD ZINC FINGER SUPERFAMILY PROTEIN"/>
    <property type="match status" value="1"/>
</dbReference>
<dbReference type="AlphaFoldDB" id="A0AAF0WNY2"/>
<evidence type="ECO:0000256" key="1">
    <source>
        <dbReference type="ARBA" id="ARBA00022723"/>
    </source>
</evidence>
<feature type="compositionally biased region" description="Polar residues" evidence="6">
    <location>
        <begin position="505"/>
        <end position="514"/>
    </location>
</feature>
<accession>A0AAF0WNY2</accession>
<sequence>MKKKRSLEEVYNATPEIKQADPFYKGVGRSGWSQKSEARVGSGTCNMCSAPCSSCSHKTCRENVSSSVEVAPTFKSRKCETGLHSASEASTVISMNSSYDSFYENAESKFTIRNVELPSTLSGVSTPENQDKIKLHKLKSVRLQNNLKDLRNFQGNEDNVSCTSGADGLTTVSSANSATVGTNTRPTYVPSTNSLVSKDDVKSVPSDPAQCLQKLDVEGTIIFTRSICNDITTQEVCCPVSFPDDLYDSRLLEYNLPEHIDEAAGSVSVQSSNPNTPKEKSSKIYFRTPLPDCPNEYINPSVTSKLVSNTLCRKESTFCISSNPQDMKLGIVVVKPMPQMQHCVKLEANCSITAGLATEALSSLQHTNEVEKVGELLVLPVAKKTFTQSLPIEALNSTEQNHVNNESDIEEDDQVCDTCGDIGRDNLLVVCFRCSDGAEHTYCMSRMLDKVPEGGWLCQECKMEERNSQKNDNYDEVGSVAHHFSVRNAKISHLCKKSGGKDTSSETNKSNKNGSKAKVPHKRNEDNVDVSSAVNEQALEPTVRSLKKHSLDKVGVHRRSRSVRSIVRGDSKTVHKLHSVAFSFADTKGTEAPELGTQLPTLRVMLSYFMYCYALSDFLCNINKTSHLTGSLIKSKSFSTTHTKSEFKLLDEVFCNKKSMPNPAVPRIKEGSSRVMGKSVSSKSFDSDHLRNDESNSEMLSPKFSHARDLAGFKHAKEQNFVKRKSSLAQESTNLAEKVQGSSISHPRQCSTAGTKSDSCQKCEDVEVLASDVLTAGNSKEVKDNCNKPQSEIDAAQLKKTGIYRNDRVLDVSTLNSKCEVLAHYQLSISCNSRNLVADDKVLNANCSKQPISKSSEAVNSRIVDSLPNSPIDRIPNVKDLPNQAFKVTSSLLTNTAFPEYEYVWQGCFEVYKREKLPDLYDGLQAHLSSCASPRVIETMKTFPHKVLLNEVPRLSTWPIQFVETGVTEDHIGIYFFARDYESYIKCYKNVVERMMKYDLALKGNLDGAEILIFPSNQLPENSQCWNMMFFLWGVFKGKTVDCQRQVTGPWMKVSGPDLPTAIMSSPENIISHVPIDKEELVSHMDVVSDSLAHLLPLLPAKTCCGTNPSPAFPKVTCPNLIVEQPEYILEWNLLPSNPKCPPQSWPEVRSTPVGKTNLHVGDSSILYNREELQQERVPNLELALGEVISMKESRHDQSLVREETKAEDVTAALSLFR</sequence>
<dbReference type="EMBL" id="CP093345">
    <property type="protein sequence ID" value="WOG92691.1"/>
    <property type="molecule type" value="Genomic_DNA"/>
</dbReference>
<keyword evidence="3" id="KW-0862">Zinc</keyword>
<feature type="compositionally biased region" description="Basic and acidic residues" evidence="6">
    <location>
        <begin position="685"/>
        <end position="694"/>
    </location>
</feature>
<keyword evidence="5" id="KW-0804">Transcription</keyword>
<dbReference type="Proteomes" id="UP000077755">
    <property type="component" value="Chromosome 3"/>
</dbReference>
<dbReference type="InterPro" id="IPR049914">
    <property type="entry name" value="PHD1-3/5-6"/>
</dbReference>
<proteinExistence type="predicted"/>
<evidence type="ECO:0000259" key="7">
    <source>
        <dbReference type="SMART" id="SM00249"/>
    </source>
</evidence>
<evidence type="ECO:0000256" key="3">
    <source>
        <dbReference type="ARBA" id="ARBA00022833"/>
    </source>
</evidence>
<dbReference type="GO" id="GO:0034244">
    <property type="term" value="P:negative regulation of transcription elongation by RNA polymerase II"/>
    <property type="evidence" value="ECO:0007669"/>
    <property type="project" value="InterPro"/>
</dbReference>
<dbReference type="InterPro" id="IPR013083">
    <property type="entry name" value="Znf_RING/FYVE/PHD"/>
</dbReference>
<feature type="region of interest" description="Disordered" evidence="6">
    <location>
        <begin position="737"/>
        <end position="757"/>
    </location>
</feature>
<dbReference type="InterPro" id="IPR056280">
    <property type="entry name" value="AIPP2-like_SPOC"/>
</dbReference>
<dbReference type="SUPFAM" id="SSF57903">
    <property type="entry name" value="FYVE/PHD zinc finger"/>
    <property type="match status" value="1"/>
</dbReference>
<feature type="region of interest" description="Disordered" evidence="6">
    <location>
        <begin position="664"/>
        <end position="699"/>
    </location>
</feature>
<dbReference type="GO" id="GO:0008270">
    <property type="term" value="F:zinc ion binding"/>
    <property type="evidence" value="ECO:0007669"/>
    <property type="project" value="UniProtKB-KW"/>
</dbReference>
<evidence type="ECO:0000313" key="8">
    <source>
        <dbReference type="EMBL" id="WOG92691.1"/>
    </source>
</evidence>
<keyword evidence="1" id="KW-0479">Metal-binding</keyword>
<dbReference type="PANTHER" id="PTHR33304">
    <property type="match status" value="1"/>
</dbReference>
<feature type="domain" description="Zinc finger PHD-type" evidence="7">
    <location>
        <begin position="415"/>
        <end position="462"/>
    </location>
</feature>
<reference evidence="8" key="1">
    <citation type="journal article" date="2016" name="Nat. Genet.">
        <title>A high-quality carrot genome assembly provides new insights into carotenoid accumulation and asterid genome evolution.</title>
        <authorList>
            <person name="Iorizzo M."/>
            <person name="Ellison S."/>
            <person name="Senalik D."/>
            <person name="Zeng P."/>
            <person name="Satapoomin P."/>
            <person name="Huang J."/>
            <person name="Bowman M."/>
            <person name="Iovene M."/>
            <person name="Sanseverino W."/>
            <person name="Cavagnaro P."/>
            <person name="Yildiz M."/>
            <person name="Macko-Podgorni A."/>
            <person name="Moranska E."/>
            <person name="Grzebelus E."/>
            <person name="Grzebelus D."/>
            <person name="Ashrafi H."/>
            <person name="Zheng Z."/>
            <person name="Cheng S."/>
            <person name="Spooner D."/>
            <person name="Van Deynze A."/>
            <person name="Simon P."/>
        </authorList>
    </citation>
    <scope>NUCLEOTIDE SEQUENCE</scope>
    <source>
        <tissue evidence="8">Leaf</tissue>
    </source>
</reference>
<gene>
    <name evidence="8" type="ORF">DCAR_0311966</name>
</gene>
<evidence type="ECO:0000256" key="5">
    <source>
        <dbReference type="ARBA" id="ARBA00023163"/>
    </source>
</evidence>
<dbReference type="InterPro" id="IPR011011">
    <property type="entry name" value="Znf_FYVE_PHD"/>
</dbReference>
<dbReference type="InterPro" id="IPR001965">
    <property type="entry name" value="Znf_PHD"/>
</dbReference>
<dbReference type="Gene3D" id="3.30.40.10">
    <property type="entry name" value="Zinc/RING finger domain, C3HC4 (zinc finger)"/>
    <property type="match status" value="1"/>
</dbReference>
<dbReference type="GO" id="GO:0140566">
    <property type="term" value="F:histone reader activity"/>
    <property type="evidence" value="ECO:0007669"/>
    <property type="project" value="InterPro"/>
</dbReference>
<dbReference type="Pfam" id="PF23121">
    <property type="entry name" value="SPOC_AIPP2"/>
    <property type="match status" value="1"/>
</dbReference>
<protein>
    <recommendedName>
        <fullName evidence="7">Zinc finger PHD-type domain-containing protein</fullName>
    </recommendedName>
</protein>
<reference evidence="8" key="2">
    <citation type="submission" date="2022-03" db="EMBL/GenBank/DDBJ databases">
        <title>Draft title - Genomic analysis of global carrot germplasm unveils the trajectory of domestication and the origin of high carotenoid orange carrot.</title>
        <authorList>
            <person name="Iorizzo M."/>
            <person name="Ellison S."/>
            <person name="Senalik D."/>
            <person name="Macko-Podgorni A."/>
            <person name="Grzebelus D."/>
            <person name="Bostan H."/>
            <person name="Rolling W."/>
            <person name="Curaba J."/>
            <person name="Simon P."/>
        </authorList>
    </citation>
    <scope>NUCLEOTIDE SEQUENCE</scope>
    <source>
        <tissue evidence="8">Leaf</tissue>
    </source>
</reference>
<evidence type="ECO:0000256" key="4">
    <source>
        <dbReference type="ARBA" id="ARBA00023015"/>
    </source>
</evidence>